<evidence type="ECO:0000259" key="1">
    <source>
        <dbReference type="Pfam" id="PF01863"/>
    </source>
</evidence>
<name>A0A4Q0IAV9_9FIRM</name>
<feature type="domain" description="YgjP-like metallopeptidase" evidence="1">
    <location>
        <begin position="24"/>
        <end position="235"/>
    </location>
</feature>
<gene>
    <name evidence="2" type="ORF">EFD62_03020</name>
</gene>
<dbReference type="OrthoDB" id="9811177at2"/>
<dbReference type="RefSeq" id="WP_069193948.1">
    <property type="nucleotide sequence ID" value="NZ_RLII01000002.1"/>
</dbReference>
<evidence type="ECO:0000313" key="3">
    <source>
        <dbReference type="Proteomes" id="UP000289166"/>
    </source>
</evidence>
<dbReference type="CDD" id="cd07344">
    <property type="entry name" value="M48_yhfN_like"/>
    <property type="match status" value="1"/>
</dbReference>
<dbReference type="InterPro" id="IPR002725">
    <property type="entry name" value="YgjP-like_metallopeptidase"/>
</dbReference>
<dbReference type="Proteomes" id="UP000289166">
    <property type="component" value="Unassembled WGS sequence"/>
</dbReference>
<dbReference type="PANTHER" id="PTHR30399:SF1">
    <property type="entry name" value="UTP PYROPHOSPHATASE"/>
    <property type="match status" value="1"/>
</dbReference>
<dbReference type="PANTHER" id="PTHR30399">
    <property type="entry name" value="UNCHARACTERIZED PROTEIN YGJP"/>
    <property type="match status" value="1"/>
</dbReference>
<keyword evidence="3" id="KW-1185">Reference proteome</keyword>
<proteinExistence type="predicted"/>
<sequence>MEGVQNISDGRNSVSYILTRSRRKTVGIRVNENGEVRVSAPLNISDKQLRDIMLKKISWIVKKQEELRRLYNEPCTKNGYADGETFSYLGKEYILRIMKGSLPEGITLEGSNIVIAIDENRASIEGDQYIRSVLRRFYITQFSDIIKDRIDFFSPQIGVCPQKVTVREQKTRWGSCSSKGNISLNWKLVMAPMEVIDYVIVHELCHMKEMNHSKNYWNLVKTILPDFDVRRKWLKVNGHRLVI</sequence>
<dbReference type="AlphaFoldDB" id="A0A4Q0IAV9"/>
<dbReference type="Gene3D" id="3.30.2010.10">
    <property type="entry name" value="Metalloproteases ('zincins'), catalytic domain"/>
    <property type="match status" value="1"/>
</dbReference>
<organism evidence="2 3">
    <name type="scientific">Acetivibrio mesophilus</name>
    <dbReference type="NCBI Taxonomy" id="2487273"/>
    <lineage>
        <taxon>Bacteria</taxon>
        <taxon>Bacillati</taxon>
        <taxon>Bacillota</taxon>
        <taxon>Clostridia</taxon>
        <taxon>Eubacteriales</taxon>
        <taxon>Oscillospiraceae</taxon>
        <taxon>Acetivibrio</taxon>
    </lineage>
</organism>
<dbReference type="InterPro" id="IPR053136">
    <property type="entry name" value="UTP_pyrophosphatase-like"/>
</dbReference>
<protein>
    <submittedName>
        <fullName evidence="2">M48 family peptidase</fullName>
    </submittedName>
</protein>
<dbReference type="EMBL" id="RLII01000002">
    <property type="protein sequence ID" value="RXE60212.1"/>
    <property type="molecule type" value="Genomic_DNA"/>
</dbReference>
<comment type="caution">
    <text evidence="2">The sequence shown here is derived from an EMBL/GenBank/DDBJ whole genome shotgun (WGS) entry which is preliminary data.</text>
</comment>
<accession>A0A4Q0IAV9</accession>
<evidence type="ECO:0000313" key="2">
    <source>
        <dbReference type="EMBL" id="RXE60212.1"/>
    </source>
</evidence>
<reference evidence="3" key="1">
    <citation type="submission" date="2018-11" db="EMBL/GenBank/DDBJ databases">
        <title>Genome sequencing of a novel mesophilic and cellulolytic organism within the genus Hungateiclostridium.</title>
        <authorList>
            <person name="Rettenmaier R."/>
            <person name="Liebl W."/>
            <person name="Zverlov V."/>
        </authorList>
    </citation>
    <scope>NUCLEOTIDE SEQUENCE [LARGE SCALE GENOMIC DNA]</scope>
    <source>
        <strain evidence="3">N2K1</strain>
    </source>
</reference>
<dbReference type="Pfam" id="PF01863">
    <property type="entry name" value="YgjP-like"/>
    <property type="match status" value="1"/>
</dbReference>